<evidence type="ECO:0000256" key="1">
    <source>
        <dbReference type="ARBA" id="ARBA00001971"/>
    </source>
</evidence>
<sequence length="538" mass="60918">MEFSLLFQPFLVWAVVSSIFYTIYRALYRLYFSPISSFPGPKLAALTFWYEFYYDIILGGQYIWKIQALHEKHGPIVRINPYELHINDPEYNEAVFSADKDAHKWYWGVRGFTLPGNAFQTTDPALHRLRRSALNQYFSKQKTLSLQPIIKERVDKLVDRFLEFKDSGRILHLFYAYRALANGQFSHPRVFIEIKLEIDVVMEYSFSRHHHRVEAPDFDAAWHRANRDGGKVIPLLKHLNFVALVMDHIPDWITAKMHPSLAGIVAQRTETSKQIKAVRSGEDKSHSGTTHPTVFHDIFDSKLPESEKGIERVTNEAMVLESAGTGSTGWTLCLATFHLLANPDVLRKLKDELFNAAGAGTDDIPLATLQSLPYLSAVVNEAVRLSYGVTHRLQRVFLQPLDFKPSSFTGGKSWTIPANTPISMSIPLIHHNPLIFEEPAAFRPERWINEPSLSRYQFGFSKGSRRCLGMNLGMAELFTCLAAVFTKFGSPQVTGEKDVAIMELTGTDVSDVELWADVFVPVQKPSSQGVRVVVTSIA</sequence>
<evidence type="ECO:0000256" key="4">
    <source>
        <dbReference type="ARBA" id="ARBA00023002"/>
    </source>
</evidence>
<accession>A0ABR4PBC5</accession>
<dbReference type="InterPro" id="IPR036396">
    <property type="entry name" value="Cyt_P450_sf"/>
</dbReference>
<gene>
    <name evidence="9" type="ORF">PVAG01_07063</name>
</gene>
<keyword evidence="5 7" id="KW-0408">Iron</keyword>
<dbReference type="InterPro" id="IPR017972">
    <property type="entry name" value="Cyt_P450_CS"/>
</dbReference>
<comment type="cofactor">
    <cofactor evidence="1">
        <name>heme</name>
        <dbReference type="ChEBI" id="CHEBI:30413"/>
    </cofactor>
</comment>
<keyword evidence="8" id="KW-0812">Transmembrane</keyword>
<reference evidence="9 10" key="1">
    <citation type="submission" date="2024-06" db="EMBL/GenBank/DDBJ databases">
        <title>Complete genome of Phlyctema vagabunda strain 19-DSS-EL-015.</title>
        <authorList>
            <person name="Fiorenzani C."/>
        </authorList>
    </citation>
    <scope>NUCLEOTIDE SEQUENCE [LARGE SCALE GENOMIC DNA]</scope>
    <source>
        <strain evidence="9 10">19-DSS-EL-015</strain>
    </source>
</reference>
<comment type="caution">
    <text evidence="9">The sequence shown here is derived from an EMBL/GenBank/DDBJ whole genome shotgun (WGS) entry which is preliminary data.</text>
</comment>
<evidence type="ECO:0000256" key="5">
    <source>
        <dbReference type="ARBA" id="ARBA00023004"/>
    </source>
</evidence>
<dbReference type="InterPro" id="IPR001128">
    <property type="entry name" value="Cyt_P450"/>
</dbReference>
<evidence type="ECO:0000313" key="10">
    <source>
        <dbReference type="Proteomes" id="UP001629113"/>
    </source>
</evidence>
<feature type="transmembrane region" description="Helical" evidence="8">
    <location>
        <begin position="6"/>
        <end position="24"/>
    </location>
</feature>
<dbReference type="InterPro" id="IPR050121">
    <property type="entry name" value="Cytochrome_P450_monoxygenase"/>
</dbReference>
<keyword evidence="3 7" id="KW-0479">Metal-binding</keyword>
<keyword evidence="7" id="KW-0349">Heme</keyword>
<dbReference type="SUPFAM" id="SSF48264">
    <property type="entry name" value="Cytochrome P450"/>
    <property type="match status" value="1"/>
</dbReference>
<evidence type="ECO:0000313" key="9">
    <source>
        <dbReference type="EMBL" id="KAL3420618.1"/>
    </source>
</evidence>
<keyword evidence="6 7" id="KW-0503">Monooxygenase</keyword>
<comment type="similarity">
    <text evidence="2 7">Belongs to the cytochrome P450 family.</text>
</comment>
<dbReference type="InterPro" id="IPR002401">
    <property type="entry name" value="Cyt_P450_E_grp-I"/>
</dbReference>
<evidence type="ECO:0000256" key="2">
    <source>
        <dbReference type="ARBA" id="ARBA00010617"/>
    </source>
</evidence>
<dbReference type="PROSITE" id="PS00086">
    <property type="entry name" value="CYTOCHROME_P450"/>
    <property type="match status" value="1"/>
</dbReference>
<proteinExistence type="inferred from homology"/>
<organism evidence="9 10">
    <name type="scientific">Phlyctema vagabunda</name>
    <dbReference type="NCBI Taxonomy" id="108571"/>
    <lineage>
        <taxon>Eukaryota</taxon>
        <taxon>Fungi</taxon>
        <taxon>Dikarya</taxon>
        <taxon>Ascomycota</taxon>
        <taxon>Pezizomycotina</taxon>
        <taxon>Leotiomycetes</taxon>
        <taxon>Helotiales</taxon>
        <taxon>Dermateaceae</taxon>
        <taxon>Phlyctema</taxon>
    </lineage>
</organism>
<evidence type="ECO:0000256" key="3">
    <source>
        <dbReference type="ARBA" id="ARBA00022723"/>
    </source>
</evidence>
<dbReference type="PANTHER" id="PTHR24305">
    <property type="entry name" value="CYTOCHROME P450"/>
    <property type="match status" value="1"/>
</dbReference>
<keyword evidence="8" id="KW-0472">Membrane</keyword>
<dbReference type="Gene3D" id="1.10.630.10">
    <property type="entry name" value="Cytochrome P450"/>
    <property type="match status" value="1"/>
</dbReference>
<dbReference type="CDD" id="cd11062">
    <property type="entry name" value="CYP58-like"/>
    <property type="match status" value="1"/>
</dbReference>
<dbReference type="EMBL" id="JBFCZG010000006">
    <property type="protein sequence ID" value="KAL3420618.1"/>
    <property type="molecule type" value="Genomic_DNA"/>
</dbReference>
<evidence type="ECO:0000256" key="6">
    <source>
        <dbReference type="ARBA" id="ARBA00023033"/>
    </source>
</evidence>
<evidence type="ECO:0008006" key="11">
    <source>
        <dbReference type="Google" id="ProtNLM"/>
    </source>
</evidence>
<dbReference type="Proteomes" id="UP001629113">
    <property type="component" value="Unassembled WGS sequence"/>
</dbReference>
<protein>
    <recommendedName>
        <fullName evidence="11">Cytochrome P450</fullName>
    </recommendedName>
</protein>
<evidence type="ECO:0000256" key="8">
    <source>
        <dbReference type="SAM" id="Phobius"/>
    </source>
</evidence>
<keyword evidence="8" id="KW-1133">Transmembrane helix</keyword>
<dbReference type="PRINTS" id="PR00463">
    <property type="entry name" value="EP450I"/>
</dbReference>
<dbReference type="PANTHER" id="PTHR24305:SF157">
    <property type="entry name" value="N-ACETYLTRYPTOPHAN 6-HYDROXYLASE IVOC-RELATED"/>
    <property type="match status" value="1"/>
</dbReference>
<name>A0ABR4PBC5_9HELO</name>
<evidence type="ECO:0000256" key="7">
    <source>
        <dbReference type="RuleBase" id="RU000461"/>
    </source>
</evidence>
<dbReference type="Pfam" id="PF00067">
    <property type="entry name" value="p450"/>
    <property type="match status" value="1"/>
</dbReference>
<keyword evidence="10" id="KW-1185">Reference proteome</keyword>
<keyword evidence="4 7" id="KW-0560">Oxidoreductase</keyword>